<reference evidence="1" key="1">
    <citation type="submission" date="2018-05" db="EMBL/GenBank/DDBJ databases">
        <authorList>
            <person name="Lanie J.A."/>
            <person name="Ng W.-L."/>
            <person name="Kazmierczak K.M."/>
            <person name="Andrzejewski T.M."/>
            <person name="Davidsen T.M."/>
            <person name="Wayne K.J."/>
            <person name="Tettelin H."/>
            <person name="Glass J.I."/>
            <person name="Rusch D."/>
            <person name="Podicherti R."/>
            <person name="Tsui H.-C.T."/>
            <person name="Winkler M.E."/>
        </authorList>
    </citation>
    <scope>NUCLEOTIDE SEQUENCE</scope>
</reference>
<evidence type="ECO:0000313" key="1">
    <source>
        <dbReference type="EMBL" id="SVA31518.1"/>
    </source>
</evidence>
<protein>
    <submittedName>
        <fullName evidence="1">Uncharacterized protein</fullName>
    </submittedName>
</protein>
<sequence length="33" mass="4127">MDKIAGDMQAYVWGHWQVSTRWEYFQGQRREHE</sequence>
<dbReference type="EMBL" id="UINC01007119">
    <property type="protein sequence ID" value="SVA31518.1"/>
    <property type="molecule type" value="Genomic_DNA"/>
</dbReference>
<organism evidence="1">
    <name type="scientific">marine metagenome</name>
    <dbReference type="NCBI Taxonomy" id="408172"/>
    <lineage>
        <taxon>unclassified sequences</taxon>
        <taxon>metagenomes</taxon>
        <taxon>ecological metagenomes</taxon>
    </lineage>
</organism>
<accession>A0A381UVA0</accession>
<dbReference type="AlphaFoldDB" id="A0A381UVA0"/>
<proteinExistence type="predicted"/>
<name>A0A381UVA0_9ZZZZ</name>
<gene>
    <name evidence="1" type="ORF">METZ01_LOCUS84372</name>
</gene>